<comment type="caution">
    <text evidence="2">The sequence shown here is derived from an EMBL/GenBank/DDBJ whole genome shotgun (WGS) entry which is preliminary data.</text>
</comment>
<evidence type="ECO:0000256" key="1">
    <source>
        <dbReference type="PROSITE-ProRule" id="PRU01282"/>
    </source>
</evidence>
<dbReference type="SUPFAM" id="SSF52833">
    <property type="entry name" value="Thioredoxin-like"/>
    <property type="match status" value="1"/>
</dbReference>
<dbReference type="NCBIfam" id="TIGR01617">
    <property type="entry name" value="arsC_related"/>
    <property type="match status" value="1"/>
</dbReference>
<sequence>MKIICYSKCSTCKGVLKTMDEKKLKYELRDIKEDNPTKEEIKKWHEATDYDIKRFFNTSGMIYRQENLKDKLDGMSLEEKYEKLASDGMLVKRPILFLDDGKILVGPDVKKYVDSL</sequence>
<evidence type="ECO:0000313" key="2">
    <source>
        <dbReference type="EMBL" id="KGF04201.1"/>
    </source>
</evidence>
<dbReference type="Proteomes" id="UP000029579">
    <property type="component" value="Unassembled WGS sequence"/>
</dbReference>
<dbReference type="PANTHER" id="PTHR30041:SF8">
    <property type="entry name" value="PROTEIN YFFB"/>
    <property type="match status" value="1"/>
</dbReference>
<dbReference type="Gene3D" id="3.40.30.10">
    <property type="entry name" value="Glutaredoxin"/>
    <property type="match status" value="1"/>
</dbReference>
<dbReference type="PANTHER" id="PTHR30041">
    <property type="entry name" value="ARSENATE REDUCTASE"/>
    <property type="match status" value="1"/>
</dbReference>
<gene>
    <name evidence="2" type="ORF">HMPREF1630_05255</name>
</gene>
<dbReference type="eggNOG" id="COG1393">
    <property type="taxonomic scope" value="Bacteria"/>
</dbReference>
<dbReference type="RefSeq" id="WP_004827644.1">
    <property type="nucleotide sequence ID" value="NZ_JRMW01000033.1"/>
</dbReference>
<dbReference type="AlphaFoldDB" id="A0A095X3B9"/>
<evidence type="ECO:0000313" key="3">
    <source>
        <dbReference type="Proteomes" id="UP000029579"/>
    </source>
</evidence>
<dbReference type="OrthoDB" id="9794155at2"/>
<protein>
    <submittedName>
        <fullName evidence="2">Transcriptional regulator</fullName>
    </submittedName>
</protein>
<dbReference type="Pfam" id="PF03960">
    <property type="entry name" value="ArsC"/>
    <property type="match status" value="1"/>
</dbReference>
<proteinExistence type="inferred from homology"/>
<dbReference type="InterPro" id="IPR036249">
    <property type="entry name" value="Thioredoxin-like_sf"/>
</dbReference>
<organism evidence="2 3">
    <name type="scientific">Anaerococcus lactolyticus S7-1-13</name>
    <dbReference type="NCBI Taxonomy" id="1284686"/>
    <lineage>
        <taxon>Bacteria</taxon>
        <taxon>Bacillati</taxon>
        <taxon>Bacillota</taxon>
        <taxon>Tissierellia</taxon>
        <taxon>Tissierellales</taxon>
        <taxon>Peptoniphilaceae</taxon>
        <taxon>Anaerococcus</taxon>
    </lineage>
</organism>
<dbReference type="EMBL" id="JRMW01000033">
    <property type="protein sequence ID" value="KGF04201.1"/>
    <property type="molecule type" value="Genomic_DNA"/>
</dbReference>
<dbReference type="PROSITE" id="PS51353">
    <property type="entry name" value="ARSC"/>
    <property type="match status" value="1"/>
</dbReference>
<dbReference type="InterPro" id="IPR006660">
    <property type="entry name" value="Arsenate_reductase-like"/>
</dbReference>
<name>A0A095X3B9_9FIRM</name>
<accession>A0A095X3B9</accession>
<comment type="similarity">
    <text evidence="1">Belongs to the ArsC family.</text>
</comment>
<dbReference type="InterPro" id="IPR006504">
    <property type="entry name" value="Tscrpt_reg_Spx/MgsR"/>
</dbReference>
<reference evidence="2 3" key="1">
    <citation type="submission" date="2014-07" db="EMBL/GenBank/DDBJ databases">
        <authorList>
            <person name="McCorrison J."/>
            <person name="Sanka R."/>
            <person name="Torralba M."/>
            <person name="Gillis M."/>
            <person name="Haft D.H."/>
            <person name="Methe B."/>
            <person name="Sutton G."/>
            <person name="Nelson K.E."/>
        </authorList>
    </citation>
    <scope>NUCLEOTIDE SEQUENCE [LARGE SCALE GENOMIC DNA]</scope>
    <source>
        <strain evidence="2 3">S7-1-13</strain>
    </source>
</reference>